<name>A0A650CRK5_9CREN</name>
<dbReference type="KEGG" id="sazo:D1868_01465"/>
<feature type="domain" description="GINS subunit" evidence="1">
    <location>
        <begin position="55"/>
        <end position="158"/>
    </location>
</feature>
<keyword evidence="3" id="KW-1185">Reference proteome</keyword>
<evidence type="ECO:0000313" key="3">
    <source>
        <dbReference type="Proteomes" id="UP000423396"/>
    </source>
</evidence>
<dbReference type="CDD" id="cd11714">
    <property type="entry name" value="GINS_A_archaea"/>
    <property type="match status" value="1"/>
</dbReference>
<dbReference type="Proteomes" id="UP000423396">
    <property type="component" value="Chromosome"/>
</dbReference>
<evidence type="ECO:0000313" key="2">
    <source>
        <dbReference type="EMBL" id="QGR20459.1"/>
    </source>
</evidence>
<dbReference type="Gene3D" id="1.20.58.2050">
    <property type="match status" value="1"/>
</dbReference>
<protein>
    <recommendedName>
        <fullName evidence="1">GINS subunit domain-containing protein</fullName>
    </recommendedName>
</protein>
<sequence length="166" mass="19031">MMLTKKKVLVLDDWGPYDNGFEEIVLSKGSEDEVSTWLGIVLQKRNVVKITDVITIDELGRILFQEKQTINTPASLSALPKDFYHRVQLLRDELKGKNDLQALELLRKLDQVVNEIVSIRIRKIMQLAFLNISDESLIDRMTNEEFLVYKTIKSVIERGIGDIIGS</sequence>
<gene>
    <name evidence="2" type="ORF">D1868_01465</name>
</gene>
<dbReference type="Pfam" id="PF05916">
    <property type="entry name" value="Sld5"/>
    <property type="match status" value="1"/>
</dbReference>
<organism evidence="2 3">
    <name type="scientific">Stygiolobus azoricus</name>
    <dbReference type="NCBI Taxonomy" id="41675"/>
    <lineage>
        <taxon>Archaea</taxon>
        <taxon>Thermoproteota</taxon>
        <taxon>Thermoprotei</taxon>
        <taxon>Sulfolobales</taxon>
        <taxon>Sulfolobaceae</taxon>
        <taxon>Stygiolobus</taxon>
    </lineage>
</organism>
<dbReference type="InterPro" id="IPR038437">
    <property type="entry name" value="GINS_Psf3_sf"/>
</dbReference>
<dbReference type="InterPro" id="IPR021151">
    <property type="entry name" value="GINS_A"/>
</dbReference>
<dbReference type="EMBL" id="CP045483">
    <property type="protein sequence ID" value="QGR20459.1"/>
    <property type="molecule type" value="Genomic_DNA"/>
</dbReference>
<reference evidence="2 3" key="1">
    <citation type="submission" date="2019-10" db="EMBL/GenBank/DDBJ databases">
        <title>Genome Sequences from Six Type Strain Members of the Archaeal Family Sulfolobaceae: Acidianus ambivalens, Acidianus infernus, Metallosphaera prunae, Stygiolobus azoricus, Sulfolobus metallicus, and Sulfurisphaera ohwakuensis.</title>
        <authorList>
            <person name="Counts J.A."/>
            <person name="Kelly R.M."/>
        </authorList>
    </citation>
    <scope>NUCLEOTIDE SEQUENCE [LARGE SCALE GENOMIC DNA]</scope>
    <source>
        <strain evidence="2 3">FC6</strain>
    </source>
</reference>
<dbReference type="AlphaFoldDB" id="A0A650CRK5"/>
<dbReference type="OrthoDB" id="36229at2157"/>
<proteinExistence type="predicted"/>
<evidence type="ECO:0000259" key="1">
    <source>
        <dbReference type="Pfam" id="PF05916"/>
    </source>
</evidence>
<accession>A0A650CRK5</accession>